<feature type="compositionally biased region" description="Polar residues" evidence="1">
    <location>
        <begin position="60"/>
        <end position="72"/>
    </location>
</feature>
<organism evidence="2 3">
    <name type="scientific">Hericium alpestre</name>
    <dbReference type="NCBI Taxonomy" id="135208"/>
    <lineage>
        <taxon>Eukaryota</taxon>
        <taxon>Fungi</taxon>
        <taxon>Dikarya</taxon>
        <taxon>Basidiomycota</taxon>
        <taxon>Agaricomycotina</taxon>
        <taxon>Agaricomycetes</taxon>
        <taxon>Russulales</taxon>
        <taxon>Hericiaceae</taxon>
        <taxon>Hericium</taxon>
    </lineage>
</organism>
<name>A0A4Z0A5P3_9AGAM</name>
<proteinExistence type="predicted"/>
<evidence type="ECO:0000256" key="1">
    <source>
        <dbReference type="SAM" id="MobiDB-lite"/>
    </source>
</evidence>
<accession>A0A4Z0A5P3</accession>
<dbReference type="AlphaFoldDB" id="A0A4Z0A5P3"/>
<gene>
    <name evidence="2" type="ORF">EWM64_g1677</name>
</gene>
<dbReference type="Proteomes" id="UP000298061">
    <property type="component" value="Unassembled WGS sequence"/>
</dbReference>
<sequence length="164" mass="17922">MPSSYPRRQNRVSLDPGALPSSQLAPDEDRDAQLLQFQADDAAIMEADNKKSQEDGDYVPSQQSGESSQSTDAYEDEDMPYSQPNGAYGSEAGSDETSTGATSSQEAINLHKRRLTQIREAMMLDECTTPSHTALIIEVLAIAWDMDEGIVFLMAKEAAGRTEE</sequence>
<dbReference type="EMBL" id="SFCI01000118">
    <property type="protein sequence ID" value="TFY82332.1"/>
    <property type="molecule type" value="Genomic_DNA"/>
</dbReference>
<evidence type="ECO:0000313" key="2">
    <source>
        <dbReference type="EMBL" id="TFY82332.1"/>
    </source>
</evidence>
<comment type="caution">
    <text evidence="2">The sequence shown here is derived from an EMBL/GenBank/DDBJ whole genome shotgun (WGS) entry which is preliminary data.</text>
</comment>
<keyword evidence="3" id="KW-1185">Reference proteome</keyword>
<evidence type="ECO:0000313" key="3">
    <source>
        <dbReference type="Proteomes" id="UP000298061"/>
    </source>
</evidence>
<feature type="compositionally biased region" description="Polar residues" evidence="1">
    <location>
        <begin position="95"/>
        <end position="107"/>
    </location>
</feature>
<feature type="compositionally biased region" description="Low complexity" evidence="1">
    <location>
        <begin position="33"/>
        <end position="42"/>
    </location>
</feature>
<protein>
    <submittedName>
        <fullName evidence="2">Uncharacterized protein</fullName>
    </submittedName>
</protein>
<reference evidence="2 3" key="1">
    <citation type="submission" date="2019-02" db="EMBL/GenBank/DDBJ databases">
        <title>Genome sequencing of the rare red list fungi Hericium alpestre (H. flagellum).</title>
        <authorList>
            <person name="Buettner E."/>
            <person name="Kellner H."/>
        </authorList>
    </citation>
    <scope>NUCLEOTIDE SEQUENCE [LARGE SCALE GENOMIC DNA]</scope>
    <source>
        <strain evidence="2 3">DSM 108284</strain>
    </source>
</reference>
<feature type="region of interest" description="Disordered" evidence="1">
    <location>
        <begin position="1"/>
        <end position="108"/>
    </location>
</feature>